<accession>A0A0L0H403</accession>
<reference evidence="2 3" key="1">
    <citation type="submission" date="2009-08" db="EMBL/GenBank/DDBJ databases">
        <title>The Genome Sequence of Spizellomyces punctatus strain DAOM BR117.</title>
        <authorList>
            <consortium name="The Broad Institute Genome Sequencing Platform"/>
            <person name="Russ C."/>
            <person name="Cuomo C."/>
            <person name="Shea T."/>
            <person name="Young S.K."/>
            <person name="Zeng Q."/>
            <person name="Koehrsen M."/>
            <person name="Haas B."/>
            <person name="Borodovsky M."/>
            <person name="Guigo R."/>
            <person name="Alvarado L."/>
            <person name="Berlin A."/>
            <person name="Bochicchio J."/>
            <person name="Borenstein D."/>
            <person name="Chapman S."/>
            <person name="Chen Z."/>
            <person name="Engels R."/>
            <person name="Freedman E."/>
            <person name="Gellesch M."/>
            <person name="Goldberg J."/>
            <person name="Griggs A."/>
            <person name="Gujja S."/>
            <person name="Heiman D."/>
            <person name="Hepburn T."/>
            <person name="Howarth C."/>
            <person name="Jen D."/>
            <person name="Larson L."/>
            <person name="Lewis B."/>
            <person name="Mehta T."/>
            <person name="Park D."/>
            <person name="Pearson M."/>
            <person name="Roberts A."/>
            <person name="Saif S."/>
            <person name="Shenoy N."/>
            <person name="Sisk P."/>
            <person name="Stolte C."/>
            <person name="Sykes S."/>
            <person name="Thomson T."/>
            <person name="Walk T."/>
            <person name="White J."/>
            <person name="Yandava C."/>
            <person name="Burger G."/>
            <person name="Gray M.W."/>
            <person name="Holland P.W.H."/>
            <person name="King N."/>
            <person name="Lang F.B.F."/>
            <person name="Roger A.J."/>
            <person name="Ruiz-Trillo I."/>
            <person name="Lander E."/>
            <person name="Nusbaum C."/>
        </authorList>
    </citation>
    <scope>NUCLEOTIDE SEQUENCE [LARGE SCALE GENOMIC DNA]</scope>
    <source>
        <strain evidence="2 3">DAOM BR117</strain>
    </source>
</reference>
<feature type="transmembrane region" description="Helical" evidence="1">
    <location>
        <begin position="233"/>
        <end position="251"/>
    </location>
</feature>
<proteinExistence type="predicted"/>
<organism evidence="2 3">
    <name type="scientific">Spizellomyces punctatus (strain DAOM BR117)</name>
    <dbReference type="NCBI Taxonomy" id="645134"/>
    <lineage>
        <taxon>Eukaryota</taxon>
        <taxon>Fungi</taxon>
        <taxon>Fungi incertae sedis</taxon>
        <taxon>Chytridiomycota</taxon>
        <taxon>Chytridiomycota incertae sedis</taxon>
        <taxon>Chytridiomycetes</taxon>
        <taxon>Spizellomycetales</taxon>
        <taxon>Spizellomycetaceae</taxon>
        <taxon>Spizellomyces</taxon>
    </lineage>
</organism>
<feature type="transmembrane region" description="Helical" evidence="1">
    <location>
        <begin position="116"/>
        <end position="133"/>
    </location>
</feature>
<feature type="transmembrane region" description="Helical" evidence="1">
    <location>
        <begin position="12"/>
        <end position="35"/>
    </location>
</feature>
<feature type="transmembrane region" description="Helical" evidence="1">
    <location>
        <begin position="200"/>
        <end position="221"/>
    </location>
</feature>
<gene>
    <name evidence="2" type="ORF">SPPG_08685</name>
</gene>
<dbReference type="RefSeq" id="XP_016603972.1">
    <property type="nucleotide sequence ID" value="XM_016756839.1"/>
</dbReference>
<keyword evidence="1" id="KW-1133">Transmembrane helix</keyword>
<feature type="transmembrane region" description="Helical" evidence="1">
    <location>
        <begin position="76"/>
        <end position="95"/>
    </location>
</feature>
<protein>
    <submittedName>
        <fullName evidence="2">Uncharacterized protein</fullName>
    </submittedName>
</protein>
<dbReference type="AlphaFoldDB" id="A0A0L0H403"/>
<evidence type="ECO:0000313" key="2">
    <source>
        <dbReference type="EMBL" id="KNC95932.1"/>
    </source>
</evidence>
<evidence type="ECO:0000313" key="3">
    <source>
        <dbReference type="Proteomes" id="UP000053201"/>
    </source>
</evidence>
<feature type="transmembrane region" description="Helical" evidence="1">
    <location>
        <begin position="161"/>
        <end position="179"/>
    </location>
</feature>
<name>A0A0L0H403_SPIPD</name>
<keyword evidence="3" id="KW-1185">Reference proteome</keyword>
<dbReference type="OrthoDB" id="10334482at2759"/>
<dbReference type="Proteomes" id="UP000053201">
    <property type="component" value="Unassembled WGS sequence"/>
</dbReference>
<keyword evidence="1" id="KW-0812">Transmembrane</keyword>
<dbReference type="GeneID" id="27691830"/>
<dbReference type="InParanoid" id="A0A0L0H403"/>
<sequence length="293" mass="33557">MLVMGALNLTPAPPIALYTCLYVGLAILEITYPVITVIDKQWASQYLQVVQWTLPRLVHQVDHTGLVSQERYFTQWFLMYILHILPGVAWSVIAMMQLTQPLPTARIRSRSHRIRGRLQLICALIICATSFYMNCLDKAPVTYAPKHWDYSIKGWLQNSDAALAFNALWVMLTGWFAYTKALAIPSLGSERPHAIWAIRHVMAIYGVGLMRIIYIGTGLVLDVIRDPRESVEFKMAIFGMSMWIGIVLSILQGEWMLRRAGWVAWTGRIVPTQDERKRVQVKRIDKSVIEKEE</sequence>
<evidence type="ECO:0000256" key="1">
    <source>
        <dbReference type="SAM" id="Phobius"/>
    </source>
</evidence>
<dbReference type="VEuPathDB" id="FungiDB:SPPG_08685"/>
<dbReference type="EMBL" id="KQ257473">
    <property type="protein sequence ID" value="KNC95932.1"/>
    <property type="molecule type" value="Genomic_DNA"/>
</dbReference>
<keyword evidence="1" id="KW-0472">Membrane</keyword>